<accession>B8CYD1</accession>
<dbReference type="InterPro" id="IPR050695">
    <property type="entry name" value="N-acetylmuramoyl_amidase_3"/>
</dbReference>
<keyword evidence="1 3" id="KW-0378">Hydrolase</keyword>
<dbReference type="OrthoDB" id="43070at2"/>
<dbReference type="PANTHER" id="PTHR30404:SF0">
    <property type="entry name" value="N-ACETYLMURAMOYL-L-ALANINE AMIDASE AMIC"/>
    <property type="match status" value="1"/>
</dbReference>
<gene>
    <name evidence="3" type="ordered locus">Hore_15510</name>
</gene>
<dbReference type="Gene3D" id="3.40.630.40">
    <property type="entry name" value="Zn-dependent exopeptidases"/>
    <property type="match status" value="1"/>
</dbReference>
<dbReference type="Proteomes" id="UP000000719">
    <property type="component" value="Chromosome"/>
</dbReference>
<dbReference type="AlphaFoldDB" id="B8CYD1"/>
<dbReference type="InterPro" id="IPR036582">
    <property type="entry name" value="Mao_N_sf"/>
</dbReference>
<protein>
    <submittedName>
        <fullName evidence="3">N-acetylmuramoyl-L-alanine amidase</fullName>
        <ecNumber evidence="3">3.5.1.28</ecNumber>
    </submittedName>
</protein>
<dbReference type="GO" id="GO:0030288">
    <property type="term" value="C:outer membrane-bounded periplasmic space"/>
    <property type="evidence" value="ECO:0007669"/>
    <property type="project" value="TreeGrafter"/>
</dbReference>
<dbReference type="InterPro" id="IPR012854">
    <property type="entry name" value="Cu_amine_oxidase-like_N"/>
</dbReference>
<reference evidence="3 4" key="1">
    <citation type="journal article" date="2009" name="PLoS ONE">
        <title>Genome analysis of the anaerobic thermohalophilic bacterium Halothermothrix orenii.</title>
        <authorList>
            <person name="Mavromatis K."/>
            <person name="Ivanova N."/>
            <person name="Anderson I."/>
            <person name="Lykidis A."/>
            <person name="Hooper S.D."/>
            <person name="Sun H."/>
            <person name="Kunin V."/>
            <person name="Lapidus A."/>
            <person name="Hugenholtz P."/>
            <person name="Patel B."/>
            <person name="Kyrpides N.C."/>
        </authorList>
    </citation>
    <scope>NUCLEOTIDE SEQUENCE [LARGE SCALE GENOMIC DNA]</scope>
    <source>
        <strain evidence="4">H 168 / OCM 544 / DSM 9562</strain>
    </source>
</reference>
<dbReference type="Pfam" id="PF07833">
    <property type="entry name" value="Cu_amine_oxidN1"/>
    <property type="match status" value="1"/>
</dbReference>
<organism evidence="3 4">
    <name type="scientific">Halothermothrix orenii (strain H 168 / OCM 544 / DSM 9562)</name>
    <dbReference type="NCBI Taxonomy" id="373903"/>
    <lineage>
        <taxon>Bacteria</taxon>
        <taxon>Bacillati</taxon>
        <taxon>Bacillota</taxon>
        <taxon>Clostridia</taxon>
        <taxon>Halanaerobiales</taxon>
        <taxon>Halothermotrichaceae</taxon>
        <taxon>Halothermothrix</taxon>
    </lineage>
</organism>
<dbReference type="Gene3D" id="3.30.457.10">
    <property type="entry name" value="Copper amine oxidase-like, N-terminal domain"/>
    <property type="match status" value="1"/>
</dbReference>
<evidence type="ECO:0000313" key="3">
    <source>
        <dbReference type="EMBL" id="ACL70300.1"/>
    </source>
</evidence>
<dbReference type="GO" id="GO:0009253">
    <property type="term" value="P:peptidoglycan catabolic process"/>
    <property type="evidence" value="ECO:0007669"/>
    <property type="project" value="InterPro"/>
</dbReference>
<proteinExistence type="predicted"/>
<name>B8CYD1_HALOH</name>
<dbReference type="InterPro" id="IPR021731">
    <property type="entry name" value="AMIN_dom"/>
</dbReference>
<evidence type="ECO:0000259" key="2">
    <source>
        <dbReference type="SMART" id="SM00646"/>
    </source>
</evidence>
<feature type="domain" description="MurNAc-LAA" evidence="2">
    <location>
        <begin position="619"/>
        <end position="730"/>
    </location>
</feature>
<dbReference type="HOGENOM" id="CLU_014322_10_0_9"/>
<dbReference type="GO" id="GO:0008745">
    <property type="term" value="F:N-acetylmuramoyl-L-alanine amidase activity"/>
    <property type="evidence" value="ECO:0007669"/>
    <property type="project" value="UniProtKB-EC"/>
</dbReference>
<dbReference type="CDD" id="cd02696">
    <property type="entry name" value="MurNAc-LAA"/>
    <property type="match status" value="1"/>
</dbReference>
<keyword evidence="4" id="KW-1185">Reference proteome</keyword>
<dbReference type="KEGG" id="hor:Hore_15510"/>
<dbReference type="SUPFAM" id="SSF55383">
    <property type="entry name" value="Copper amine oxidase, domain N"/>
    <property type="match status" value="1"/>
</dbReference>
<evidence type="ECO:0000313" key="4">
    <source>
        <dbReference type="Proteomes" id="UP000000719"/>
    </source>
</evidence>
<dbReference type="SUPFAM" id="SSF53187">
    <property type="entry name" value="Zn-dependent exopeptidases"/>
    <property type="match status" value="1"/>
</dbReference>
<dbReference type="Gene3D" id="2.60.40.3500">
    <property type="match status" value="3"/>
</dbReference>
<dbReference type="EC" id="3.5.1.28" evidence="3"/>
<dbReference type="PANTHER" id="PTHR30404">
    <property type="entry name" value="N-ACETYLMURAMOYL-L-ALANINE AMIDASE"/>
    <property type="match status" value="1"/>
</dbReference>
<dbReference type="STRING" id="373903.Hore_15510"/>
<dbReference type="Pfam" id="PF01520">
    <property type="entry name" value="Amidase_3"/>
    <property type="match status" value="1"/>
</dbReference>
<dbReference type="SMART" id="SM00646">
    <property type="entry name" value="Ami_3"/>
    <property type="match status" value="1"/>
</dbReference>
<dbReference type="EMBL" id="CP001098">
    <property type="protein sequence ID" value="ACL70300.1"/>
    <property type="molecule type" value="Genomic_DNA"/>
</dbReference>
<dbReference type="InterPro" id="IPR002508">
    <property type="entry name" value="MurNAc-LAA_cat"/>
</dbReference>
<sequence length="746" mass="85636">MLRHTFYIFIITILLLIWLIPAQAGAREVNIVFNGKDVTQDFNPIIYGGQLLIKSRSLAEYTGSTVKWYKPIKTLTMSLNGVTVKLMVNNPYIQVNNRTIKVDNGMLLREGQTYVPVQVVSGFGYLINQEGDTWYIYKPESYIKGITWLKEGQQLLIDMDKITPYRVIKSDDPRQLIIEIDKAMLSKNFKDSLSNENFYLKINKAVNRARLQLVVSSKYPIPFKLDGGVEETDSGILIKFLPHIKSVKWEKERLVIKSTGSIKKPEISLLSNPRRLVLDIPDMMQSDFDIDLPINKWVSDIEVSQYSYDPIILRVVVVLKKGSYLNLKTDSQGNQLVLVPGQITKVADLKCVDNRIEFTTNRKIKPDIFILQNPDRLVVDLINSVRDKDFPEKINVQNGLIKRIRSARFNEETVRIVADLLEYTGYTWNQVKETNNRYQHMIILNNKIEKIKLDNTKKFTDISIFLSGKVNYEIKEFFYPNRLVVDARGIVNNLDEEDLPTSSPLIKDIRLSQFSKEPRIARFVFELGKRYEYEVLSPTPSHVIKVRLKKEEKKELTNIIAIDAGHGGFDPGALGVTGLKEKIVTLDIARKVKTLLEDEGYRVLMTRTDDTFISLKDRVKKANDARARIFVSIHANAFNESYSEGIETYISPDKTGNSLLLAQNLQEQLVRELKLENRGVKQEELYVLNHSSMPAALVEVGFLSNPHEETLLRSELFRKRVARALYRGILNYIKKIEQGDGNTHDK</sequence>
<dbReference type="Pfam" id="PF11741">
    <property type="entry name" value="AMIN"/>
    <property type="match status" value="2"/>
</dbReference>
<dbReference type="RefSeq" id="WP_012636483.1">
    <property type="nucleotide sequence ID" value="NC_011899.1"/>
</dbReference>
<dbReference type="eggNOG" id="COG0860">
    <property type="taxonomic scope" value="Bacteria"/>
</dbReference>
<evidence type="ECO:0000256" key="1">
    <source>
        <dbReference type="ARBA" id="ARBA00022801"/>
    </source>
</evidence>